<dbReference type="InterPro" id="IPR045957">
    <property type="entry name" value="DUF6377"/>
</dbReference>
<keyword evidence="6" id="KW-1185">Reference proteome</keyword>
<organism evidence="5 6">
    <name type="scientific">Marinilabilia salmonicolor</name>
    <dbReference type="NCBI Taxonomy" id="989"/>
    <lineage>
        <taxon>Bacteria</taxon>
        <taxon>Pseudomonadati</taxon>
        <taxon>Bacteroidota</taxon>
        <taxon>Bacteroidia</taxon>
        <taxon>Marinilabiliales</taxon>
        <taxon>Marinilabiliaceae</taxon>
        <taxon>Marinilabilia</taxon>
    </lineage>
</organism>
<evidence type="ECO:0000256" key="2">
    <source>
        <dbReference type="SAM" id="Phobius"/>
    </source>
</evidence>
<name>A0A368UM82_9BACT</name>
<comment type="caution">
    <text evidence="5">The sequence shown here is derived from an EMBL/GenBank/DDBJ whole genome shotgun (WGS) entry which is preliminary data.</text>
</comment>
<feature type="signal peptide" evidence="3">
    <location>
        <begin position="1"/>
        <end position="20"/>
    </location>
</feature>
<feature type="coiled-coil region" evidence="1">
    <location>
        <begin position="24"/>
        <end position="58"/>
    </location>
</feature>
<evidence type="ECO:0000259" key="4">
    <source>
        <dbReference type="Pfam" id="PF19904"/>
    </source>
</evidence>
<feature type="domain" description="DUF6377" evidence="4">
    <location>
        <begin position="249"/>
        <end position="503"/>
    </location>
</feature>
<dbReference type="AlphaFoldDB" id="A0A368UM82"/>
<keyword evidence="2" id="KW-0472">Membrane</keyword>
<feature type="coiled-coil region" evidence="1">
    <location>
        <begin position="349"/>
        <end position="393"/>
    </location>
</feature>
<evidence type="ECO:0000313" key="6">
    <source>
        <dbReference type="Proteomes" id="UP000252733"/>
    </source>
</evidence>
<evidence type="ECO:0000256" key="1">
    <source>
        <dbReference type="SAM" id="Coils"/>
    </source>
</evidence>
<gene>
    <name evidence="5" type="ORF">DFO77_12552</name>
</gene>
<keyword evidence="1" id="KW-0175">Coiled coil</keyword>
<evidence type="ECO:0000313" key="5">
    <source>
        <dbReference type="EMBL" id="RCW29859.1"/>
    </source>
</evidence>
<keyword evidence="2" id="KW-0812">Transmembrane</keyword>
<proteinExistence type="predicted"/>
<keyword evidence="3" id="KW-0732">Signal</keyword>
<keyword evidence="2" id="KW-1133">Transmembrane helix</keyword>
<sequence length="546" mass="64197">MRQAIFLFFLLLTSTNSAFANISAEAILDSLDQTIARKQEYEQQKEKELSLLKEWLREAATQREEFDLSTRLYEAYRKYQIDSAIVYAQKALKNAKTPENVQHTHLQLVILYSSTGMFREAETILQRLNKNELPKSLLADYYNAWRLFFNYYAANVQLPEYDQKTRTYRDSLIQVLNPESMFFRINQAESLIEKGETQPAGQLLTNMLGEINPENENYAMVTFLKGLLHEIREETEKSQRFFALSAINDIRKSTKDNSSIQHLAALAYEQGNIERAFQYSQVALNDALFCNVQFRTYYLTQFFTFINANYKEKIEKQKNQLLLFLFLISLLSLFLIGAVIYVYKQKDKVSGIRRELDEMNKELLRLNNNIKEKNNQLNERNTLLQDANQIKEEYIAHFFDLCSSYINKLEDYRKSLNKKAVNGEHEKLFKMLKSTSIIETEVEELYRNFDTIFLNLYPTFVEEFNQLLTDEEKSEPKNGEKLNTELRIFALVRLGITDSVKIASFLRYSLSTIYNYRTKARNRSAVPREKFEEMVMKIGTLRKPNQ</sequence>
<reference evidence="5 6" key="1">
    <citation type="submission" date="2018-07" db="EMBL/GenBank/DDBJ databases">
        <title>Freshwater and sediment microbial communities from various areas in North America, analyzing microbe dynamics in response to fracking.</title>
        <authorList>
            <person name="Lamendella R."/>
        </authorList>
    </citation>
    <scope>NUCLEOTIDE SEQUENCE [LARGE SCALE GENOMIC DNA]</scope>
    <source>
        <strain evidence="5 6">160A</strain>
    </source>
</reference>
<dbReference type="Pfam" id="PF19904">
    <property type="entry name" value="DUF6377"/>
    <property type="match status" value="1"/>
</dbReference>
<accession>A0A368UM82</accession>
<evidence type="ECO:0000256" key="3">
    <source>
        <dbReference type="SAM" id="SignalP"/>
    </source>
</evidence>
<feature type="chain" id="PRO_5016670451" description="DUF6377 domain-containing protein" evidence="3">
    <location>
        <begin position="21"/>
        <end position="546"/>
    </location>
</feature>
<feature type="transmembrane region" description="Helical" evidence="2">
    <location>
        <begin position="321"/>
        <end position="343"/>
    </location>
</feature>
<dbReference type="EMBL" id="QPIZ01000025">
    <property type="protein sequence ID" value="RCW29859.1"/>
    <property type="molecule type" value="Genomic_DNA"/>
</dbReference>
<dbReference type="Proteomes" id="UP000252733">
    <property type="component" value="Unassembled WGS sequence"/>
</dbReference>
<protein>
    <recommendedName>
        <fullName evidence="4">DUF6377 domain-containing protein</fullName>
    </recommendedName>
</protein>
<dbReference type="RefSeq" id="WP_114437787.1">
    <property type="nucleotide sequence ID" value="NZ_QPIZ01000025.1"/>
</dbReference>